<feature type="transmembrane region" description="Helical" evidence="8">
    <location>
        <begin position="176"/>
        <end position="194"/>
    </location>
</feature>
<comment type="caution">
    <text evidence="9">The sequence shown here is derived from an EMBL/GenBank/DDBJ whole genome shotgun (WGS) entry which is preliminary data.</text>
</comment>
<dbReference type="OrthoDB" id="9779092at2"/>
<evidence type="ECO:0000256" key="4">
    <source>
        <dbReference type="ARBA" id="ARBA00022475"/>
    </source>
</evidence>
<evidence type="ECO:0000256" key="7">
    <source>
        <dbReference type="ARBA" id="ARBA00023136"/>
    </source>
</evidence>
<keyword evidence="10" id="KW-1185">Reference proteome</keyword>
<feature type="transmembrane region" description="Helical" evidence="8">
    <location>
        <begin position="423"/>
        <end position="441"/>
    </location>
</feature>
<evidence type="ECO:0000313" key="9">
    <source>
        <dbReference type="EMBL" id="RCX17177.1"/>
    </source>
</evidence>
<feature type="transmembrane region" description="Helical" evidence="8">
    <location>
        <begin position="201"/>
        <end position="224"/>
    </location>
</feature>
<name>A0A369B9H4_9FIRM</name>
<gene>
    <name evidence="9" type="ORF">DFR58_10871</name>
</gene>
<evidence type="ECO:0000256" key="8">
    <source>
        <dbReference type="SAM" id="Phobius"/>
    </source>
</evidence>
<evidence type="ECO:0000256" key="5">
    <source>
        <dbReference type="ARBA" id="ARBA00022692"/>
    </source>
</evidence>
<keyword evidence="7 8" id="KW-0472">Membrane</keyword>
<accession>A0A369B9H4</accession>
<dbReference type="NCBIfam" id="TIGR00801">
    <property type="entry name" value="ncs2"/>
    <property type="match status" value="1"/>
</dbReference>
<dbReference type="NCBIfam" id="NF007995">
    <property type="entry name" value="PRK10720.1"/>
    <property type="match status" value="1"/>
</dbReference>
<comment type="similarity">
    <text evidence="2">Belongs to the nucleobase:cation symporter-2 (NCS2) (TC 2.A.40) family.</text>
</comment>
<dbReference type="RefSeq" id="WP_114297412.1">
    <property type="nucleotide sequence ID" value="NZ_QPJT01000008.1"/>
</dbReference>
<dbReference type="PROSITE" id="PS01116">
    <property type="entry name" value="XANTH_URACIL_PERMASE"/>
    <property type="match status" value="1"/>
</dbReference>
<sequence length="450" mass="46684">MQKKVIQVDQKVSLLQGLPLSFQHLFAMFGASILVPALFNGAAGKTVIDPSLVLLMNGIGTILYLVLCKGRAPAYLGSSFAFLAPTFAVLASTGGDFSKALGGYIVSGLVFVAVALLVGVVGTKWIDVVLPPAAMGPIVALIGLELSIVAAGNAGLVSSKQSVIENGAIVMKDVPFDINAVIVSLFTLAVVILGSMLFRGFLAIIPVLVAIIAGYGLSAVMGVVDYSRITGESFFSMPQFTFPSFNMSAIMIILPATLVVVTEHIGHLMVTSKIVGRDLVKDPGLHRSLLGDGISTVLSGAAGSVPTTTYGENMGVMAITKVYSVWIIGGAGVISIILAFFGNLKGIINSIPGPVMGGISLFLFGLIAASGIRVLVDSKVDYSKSKNLILTAVVFIVGIAGANDPSQGLPSLAIKIGDVYLKGMALAALVGMSLSLLFYIFDRLKLTNEA</sequence>
<feature type="transmembrane region" description="Helical" evidence="8">
    <location>
        <begin position="101"/>
        <end position="121"/>
    </location>
</feature>
<feature type="transmembrane region" description="Helical" evidence="8">
    <location>
        <begin position="51"/>
        <end position="67"/>
    </location>
</feature>
<evidence type="ECO:0000313" key="10">
    <source>
        <dbReference type="Proteomes" id="UP000253034"/>
    </source>
</evidence>
<dbReference type="AlphaFoldDB" id="A0A369B9H4"/>
<dbReference type="InterPro" id="IPR006043">
    <property type="entry name" value="NCS2"/>
</dbReference>
<reference evidence="9 10" key="1">
    <citation type="submission" date="2018-07" db="EMBL/GenBank/DDBJ databases">
        <title>Genomic Encyclopedia of Type Strains, Phase IV (KMG-IV): sequencing the most valuable type-strain genomes for metagenomic binning, comparative biology and taxonomic classification.</title>
        <authorList>
            <person name="Goeker M."/>
        </authorList>
    </citation>
    <scope>NUCLEOTIDE SEQUENCE [LARGE SCALE GENOMIC DNA]</scope>
    <source>
        <strain evidence="9 10">DSM 27016</strain>
    </source>
</reference>
<keyword evidence="3" id="KW-0813">Transport</keyword>
<feature type="transmembrane region" description="Helical" evidence="8">
    <location>
        <begin position="387"/>
        <end position="403"/>
    </location>
</feature>
<dbReference type="PANTHER" id="PTHR42810">
    <property type="entry name" value="PURINE PERMEASE C1399.01C-RELATED"/>
    <property type="match status" value="1"/>
</dbReference>
<feature type="transmembrane region" description="Helical" evidence="8">
    <location>
        <begin position="354"/>
        <end position="375"/>
    </location>
</feature>
<proteinExistence type="inferred from homology"/>
<keyword evidence="6 8" id="KW-1133">Transmembrane helix</keyword>
<feature type="transmembrane region" description="Helical" evidence="8">
    <location>
        <begin position="133"/>
        <end position="156"/>
    </location>
</feature>
<evidence type="ECO:0000256" key="6">
    <source>
        <dbReference type="ARBA" id="ARBA00022989"/>
    </source>
</evidence>
<comment type="subcellular location">
    <subcellularLocation>
        <location evidence="1">Cell membrane</location>
        <topology evidence="1">Multi-pass membrane protein</topology>
    </subcellularLocation>
</comment>
<evidence type="ECO:0000256" key="2">
    <source>
        <dbReference type="ARBA" id="ARBA00008821"/>
    </source>
</evidence>
<feature type="transmembrane region" description="Helical" evidence="8">
    <location>
        <begin position="244"/>
        <end position="262"/>
    </location>
</feature>
<dbReference type="Pfam" id="PF00860">
    <property type="entry name" value="Xan_ur_permease"/>
    <property type="match status" value="1"/>
</dbReference>
<evidence type="ECO:0000256" key="3">
    <source>
        <dbReference type="ARBA" id="ARBA00022448"/>
    </source>
</evidence>
<feature type="transmembrane region" description="Helical" evidence="8">
    <location>
        <begin position="74"/>
        <end position="95"/>
    </location>
</feature>
<evidence type="ECO:0000256" key="1">
    <source>
        <dbReference type="ARBA" id="ARBA00004651"/>
    </source>
</evidence>
<organism evidence="9 10">
    <name type="scientific">Anaerobacterium chartisolvens</name>
    <dbReference type="NCBI Taxonomy" id="1297424"/>
    <lineage>
        <taxon>Bacteria</taxon>
        <taxon>Bacillati</taxon>
        <taxon>Bacillota</taxon>
        <taxon>Clostridia</taxon>
        <taxon>Eubacteriales</taxon>
        <taxon>Oscillospiraceae</taxon>
        <taxon>Anaerobacterium</taxon>
    </lineage>
</organism>
<dbReference type="Proteomes" id="UP000253034">
    <property type="component" value="Unassembled WGS sequence"/>
</dbReference>
<feature type="transmembrane region" description="Helical" evidence="8">
    <location>
        <begin position="322"/>
        <end position="342"/>
    </location>
</feature>
<dbReference type="EMBL" id="QPJT01000008">
    <property type="protein sequence ID" value="RCX17177.1"/>
    <property type="molecule type" value="Genomic_DNA"/>
</dbReference>
<dbReference type="InterPro" id="IPR006042">
    <property type="entry name" value="Xan_ur_permease"/>
</dbReference>
<feature type="transmembrane region" description="Helical" evidence="8">
    <location>
        <begin position="20"/>
        <end position="39"/>
    </location>
</feature>
<dbReference type="GO" id="GO:0042907">
    <property type="term" value="F:xanthine transmembrane transporter activity"/>
    <property type="evidence" value="ECO:0007669"/>
    <property type="project" value="TreeGrafter"/>
</dbReference>
<dbReference type="PANTHER" id="PTHR42810:SF4">
    <property type="entry name" value="URIC ACID TRANSPORTER UACT"/>
    <property type="match status" value="1"/>
</dbReference>
<keyword evidence="5 8" id="KW-0812">Transmembrane</keyword>
<keyword evidence="4" id="KW-1003">Cell membrane</keyword>
<dbReference type="GO" id="GO:0005886">
    <property type="term" value="C:plasma membrane"/>
    <property type="evidence" value="ECO:0007669"/>
    <property type="project" value="UniProtKB-SubCell"/>
</dbReference>
<protein>
    <submittedName>
        <fullName evidence="9">Uracil permease</fullName>
    </submittedName>
</protein>